<dbReference type="GO" id="GO:0005886">
    <property type="term" value="C:plasma membrane"/>
    <property type="evidence" value="ECO:0007669"/>
    <property type="project" value="UniProtKB-SubCell"/>
</dbReference>
<dbReference type="PRINTS" id="PR00237">
    <property type="entry name" value="GPCRRHODOPSN"/>
</dbReference>
<dbReference type="PANTHER" id="PTHR24249">
    <property type="entry name" value="HISTAMINE RECEPTOR-RELATED G-PROTEIN COUPLED RECEPTOR"/>
    <property type="match status" value="1"/>
</dbReference>
<dbReference type="GO" id="GO:0004930">
    <property type="term" value="F:G protein-coupled receptor activity"/>
    <property type="evidence" value="ECO:0007669"/>
    <property type="project" value="UniProtKB-KW"/>
</dbReference>
<dbReference type="SUPFAM" id="SSF81321">
    <property type="entry name" value="Family A G protein-coupled receptor-like"/>
    <property type="match status" value="1"/>
</dbReference>
<evidence type="ECO:0000256" key="8">
    <source>
        <dbReference type="ARBA" id="ARBA00023170"/>
    </source>
</evidence>
<reference evidence="13" key="1">
    <citation type="submission" date="2022-07" db="EMBL/GenBank/DDBJ databases">
        <authorList>
            <person name="Trinca V."/>
            <person name="Uliana J.V.C."/>
            <person name="Torres T.T."/>
            <person name="Ward R.J."/>
            <person name="Monesi N."/>
        </authorList>
    </citation>
    <scope>NUCLEOTIDE SEQUENCE</scope>
    <source>
        <strain evidence="13">HSMRA1968</strain>
        <tissue evidence="13">Whole embryos</tissue>
    </source>
</reference>
<evidence type="ECO:0000259" key="12">
    <source>
        <dbReference type="PROSITE" id="PS50262"/>
    </source>
</evidence>
<evidence type="ECO:0000256" key="4">
    <source>
        <dbReference type="ARBA" id="ARBA00022692"/>
    </source>
</evidence>
<dbReference type="Proteomes" id="UP001151699">
    <property type="component" value="Chromosome X"/>
</dbReference>
<evidence type="ECO:0000256" key="9">
    <source>
        <dbReference type="ARBA" id="ARBA00023224"/>
    </source>
</evidence>
<keyword evidence="9 10" id="KW-0807">Transducer</keyword>
<comment type="similarity">
    <text evidence="2 10">Belongs to the G-protein coupled receptor 1 family.</text>
</comment>
<feature type="transmembrane region" description="Helical" evidence="11">
    <location>
        <begin position="149"/>
        <end position="170"/>
    </location>
</feature>
<keyword evidence="3" id="KW-1003">Cell membrane</keyword>
<evidence type="ECO:0000256" key="11">
    <source>
        <dbReference type="SAM" id="Phobius"/>
    </source>
</evidence>
<keyword evidence="8 10" id="KW-0675">Receptor</keyword>
<accession>A0A9Q0MVD2</accession>
<evidence type="ECO:0000256" key="1">
    <source>
        <dbReference type="ARBA" id="ARBA00004651"/>
    </source>
</evidence>
<dbReference type="PROSITE" id="PS00237">
    <property type="entry name" value="G_PROTEIN_RECEP_F1_1"/>
    <property type="match status" value="1"/>
</dbReference>
<evidence type="ECO:0000313" key="13">
    <source>
        <dbReference type="EMBL" id="KAJ6638204.1"/>
    </source>
</evidence>
<evidence type="ECO:0000256" key="10">
    <source>
        <dbReference type="RuleBase" id="RU000688"/>
    </source>
</evidence>
<dbReference type="SMART" id="SM01381">
    <property type="entry name" value="7TM_GPCR_Srsx"/>
    <property type="match status" value="1"/>
</dbReference>
<feature type="transmembrane region" description="Helical" evidence="11">
    <location>
        <begin position="72"/>
        <end position="95"/>
    </location>
</feature>
<keyword evidence="6 10" id="KW-0297">G-protein coupled receptor</keyword>
<feature type="transmembrane region" description="Helical" evidence="11">
    <location>
        <begin position="190"/>
        <end position="211"/>
    </location>
</feature>
<dbReference type="Gene3D" id="1.20.1070.10">
    <property type="entry name" value="Rhodopsin 7-helix transmembrane proteins"/>
    <property type="match status" value="1"/>
</dbReference>
<evidence type="ECO:0000256" key="5">
    <source>
        <dbReference type="ARBA" id="ARBA00022989"/>
    </source>
</evidence>
<evidence type="ECO:0000313" key="14">
    <source>
        <dbReference type="Proteomes" id="UP001151699"/>
    </source>
</evidence>
<comment type="subcellular location">
    <subcellularLocation>
        <location evidence="1">Cell membrane</location>
        <topology evidence="1">Multi-pass membrane protein</topology>
    </subcellularLocation>
</comment>
<keyword evidence="5 11" id="KW-1133">Transmembrane helix</keyword>
<comment type="caution">
    <text evidence="13">The sequence shown here is derived from an EMBL/GenBank/DDBJ whole genome shotgun (WGS) entry which is preliminary data.</text>
</comment>
<dbReference type="EMBL" id="WJQU01000003">
    <property type="protein sequence ID" value="KAJ6638204.1"/>
    <property type="molecule type" value="Genomic_DNA"/>
</dbReference>
<evidence type="ECO:0000256" key="6">
    <source>
        <dbReference type="ARBA" id="ARBA00023040"/>
    </source>
</evidence>
<feature type="transmembrane region" description="Helical" evidence="11">
    <location>
        <begin position="33"/>
        <end position="60"/>
    </location>
</feature>
<feature type="transmembrane region" description="Helical" evidence="11">
    <location>
        <begin position="244"/>
        <end position="267"/>
    </location>
</feature>
<dbReference type="InterPro" id="IPR050569">
    <property type="entry name" value="TAAR"/>
</dbReference>
<evidence type="ECO:0000256" key="2">
    <source>
        <dbReference type="ARBA" id="ARBA00010663"/>
    </source>
</evidence>
<dbReference type="FunFam" id="1.20.1070.10:FF:000325">
    <property type="entry name" value="Predicted protein"/>
    <property type="match status" value="1"/>
</dbReference>
<name>A0A9Q0MVD2_9DIPT</name>
<evidence type="ECO:0000256" key="7">
    <source>
        <dbReference type="ARBA" id="ARBA00023136"/>
    </source>
</evidence>
<evidence type="ECO:0000256" key="3">
    <source>
        <dbReference type="ARBA" id="ARBA00022475"/>
    </source>
</evidence>
<dbReference type="AlphaFoldDB" id="A0A9Q0MVD2"/>
<protein>
    <submittedName>
        <fullName evidence="13">D(1)-like dopamine receptor</fullName>
    </submittedName>
</protein>
<feature type="domain" description="G-protein coupled receptors family 1 profile" evidence="12">
    <location>
        <begin position="50"/>
        <end position="296"/>
    </location>
</feature>
<dbReference type="OrthoDB" id="10042731at2759"/>
<feature type="transmembrane region" description="Helical" evidence="11">
    <location>
        <begin position="107"/>
        <end position="129"/>
    </location>
</feature>
<keyword evidence="14" id="KW-1185">Reference proteome</keyword>
<gene>
    <name evidence="13" type="primary">d14</name>
    <name evidence="13" type="ORF">Bhyg_10937</name>
</gene>
<keyword evidence="4 10" id="KW-0812">Transmembrane</keyword>
<sequence length="412" mass="46221">MNSTMQPVSYGAVMANGSIRPSADRVSHITSDVISWAIVDGIIVIVIFFGNVLTILAITFSKKLQSYTSNMFVLSLAVSDLVVGLTLPYHLAFYMGAGVGSKASTCLMRFFLIIMACTVSIWNLISIAIDRYVAIVYPLHYVRYITRKVATYLITIGWIIGISIGLIPMFWNNWKTATECEFDEVLPPWYMAGVITPIFSTVWICMLLLYVRICREASKHVKLLRSSFSSSNDSWSDWKSVQMVLLIMGCFTVCWLPYFVVACAQIFKFLEESSPTIYKAAFSLAMANSGMNPIIYSWKNSNFRGAFSCLLRCKSPNNYDNFNDTDRSTFKRNGNGMHQHAEKTSTEISKNCMMANNNNSVNARVESIDKIENLSQTFTVIVHSTGKVVKGNLIASKFDIVNVDTTHDDRSK</sequence>
<dbReference type="Pfam" id="PF00001">
    <property type="entry name" value="7tm_1"/>
    <property type="match status" value="1"/>
</dbReference>
<organism evidence="13 14">
    <name type="scientific">Pseudolycoriella hygida</name>
    <dbReference type="NCBI Taxonomy" id="35572"/>
    <lineage>
        <taxon>Eukaryota</taxon>
        <taxon>Metazoa</taxon>
        <taxon>Ecdysozoa</taxon>
        <taxon>Arthropoda</taxon>
        <taxon>Hexapoda</taxon>
        <taxon>Insecta</taxon>
        <taxon>Pterygota</taxon>
        <taxon>Neoptera</taxon>
        <taxon>Endopterygota</taxon>
        <taxon>Diptera</taxon>
        <taxon>Nematocera</taxon>
        <taxon>Sciaroidea</taxon>
        <taxon>Sciaridae</taxon>
        <taxon>Pseudolycoriella</taxon>
    </lineage>
</organism>
<dbReference type="InterPro" id="IPR017452">
    <property type="entry name" value="GPCR_Rhodpsn_7TM"/>
</dbReference>
<keyword evidence="7 11" id="KW-0472">Membrane</keyword>
<dbReference type="InterPro" id="IPR000276">
    <property type="entry name" value="GPCR_Rhodpsn"/>
</dbReference>
<dbReference type="PANTHER" id="PTHR24249:SF414">
    <property type="entry name" value="LP14436P"/>
    <property type="match status" value="1"/>
</dbReference>
<dbReference type="PROSITE" id="PS50262">
    <property type="entry name" value="G_PROTEIN_RECEP_F1_2"/>
    <property type="match status" value="1"/>
</dbReference>
<proteinExistence type="inferred from homology"/>